<evidence type="ECO:0000256" key="1">
    <source>
        <dbReference type="SAM" id="MobiDB-lite"/>
    </source>
</evidence>
<accession>A0A239ABB9</accession>
<evidence type="ECO:0000313" key="2">
    <source>
        <dbReference type="EMBL" id="SNR92163.1"/>
    </source>
</evidence>
<dbReference type="AlphaFoldDB" id="A0A239ABB9"/>
<feature type="compositionally biased region" description="Basic and acidic residues" evidence="1">
    <location>
        <begin position="206"/>
        <end position="216"/>
    </location>
</feature>
<feature type="compositionally biased region" description="Low complexity" evidence="1">
    <location>
        <begin position="20"/>
        <end position="30"/>
    </location>
</feature>
<dbReference type="EMBL" id="FZNO01000040">
    <property type="protein sequence ID" value="SNR92163.1"/>
    <property type="molecule type" value="Genomic_DNA"/>
</dbReference>
<feature type="region of interest" description="Disordered" evidence="1">
    <location>
        <begin position="1"/>
        <end position="48"/>
    </location>
</feature>
<keyword evidence="3" id="KW-1185">Reference proteome</keyword>
<feature type="region of interest" description="Disordered" evidence="1">
    <location>
        <begin position="95"/>
        <end position="244"/>
    </location>
</feature>
<name>A0A239ABB9_9ACTN</name>
<sequence length="244" mass="26237">MSSWINGGSITSRGSRRTRPSVTGRRAGPPRGWPPDRDGGVPLGVVSQRRRRVAGGQVIRWSDLIRRHDVTVEAGSCSLPTRSLGCSIGRLRHFQPRTGSKRAPSSVGNSASWPALSGPPRTGRPSVSTAPPTFRDGAARAGSSGVRPSAQRMAMRMSTPMHLSATPNRHLLRGEKRSPSRRRGLAKYDASAGREDIAPRPTRNPELLHRPSDRACEGCPATALHDVLNSNTASDTAPPRDPCR</sequence>
<reference evidence="2 3" key="1">
    <citation type="submission" date="2017-06" db="EMBL/GenBank/DDBJ databases">
        <authorList>
            <person name="Kim H.J."/>
            <person name="Triplett B.A."/>
        </authorList>
    </citation>
    <scope>NUCLEOTIDE SEQUENCE [LARGE SCALE GENOMIC DNA]</scope>
    <source>
        <strain evidence="2 3">DSM 44272</strain>
    </source>
</reference>
<organism evidence="2 3">
    <name type="scientific">Blastococcus mobilis</name>
    <dbReference type="NCBI Taxonomy" id="1938746"/>
    <lineage>
        <taxon>Bacteria</taxon>
        <taxon>Bacillati</taxon>
        <taxon>Actinomycetota</taxon>
        <taxon>Actinomycetes</taxon>
        <taxon>Geodermatophilales</taxon>
        <taxon>Geodermatophilaceae</taxon>
        <taxon>Blastococcus</taxon>
    </lineage>
</organism>
<proteinExistence type="predicted"/>
<gene>
    <name evidence="2" type="ORF">SAMN06272737_1407</name>
</gene>
<evidence type="ECO:0000313" key="3">
    <source>
        <dbReference type="Proteomes" id="UP000198403"/>
    </source>
</evidence>
<dbReference type="Proteomes" id="UP000198403">
    <property type="component" value="Unassembled WGS sequence"/>
</dbReference>
<protein>
    <submittedName>
        <fullName evidence="2">Uncharacterized protein</fullName>
    </submittedName>
</protein>